<sequence length="139" mass="14566">MCFTGGFAIAAAVEPAVLAPVASQPSVPFPVSARHRADLGVSDGERDAVAARVRDEGLCLLGLRFSADSASPATRFEALQARFGDGFRVIELDSSPGNPNGFARSSHAVLTHETVDRPGPAHDAREQVLAFLAERLQAG</sequence>
<dbReference type="EMBL" id="BSUZ01000001">
    <property type="protein sequence ID" value="GMA86975.1"/>
    <property type="molecule type" value="Genomic_DNA"/>
</dbReference>
<accession>A0ABQ6JIA8</accession>
<gene>
    <name evidence="1" type="ORF">GCM10025868_22250</name>
</gene>
<reference evidence="2" key="1">
    <citation type="journal article" date="2019" name="Int. J. Syst. Evol. Microbiol.">
        <title>The Global Catalogue of Microorganisms (GCM) 10K type strain sequencing project: providing services to taxonomists for standard genome sequencing and annotation.</title>
        <authorList>
            <consortium name="The Broad Institute Genomics Platform"/>
            <consortium name="The Broad Institute Genome Sequencing Center for Infectious Disease"/>
            <person name="Wu L."/>
            <person name="Ma J."/>
        </authorList>
    </citation>
    <scope>NUCLEOTIDE SEQUENCE [LARGE SCALE GENOMIC DNA]</scope>
    <source>
        <strain evidence="2">NBRC 108730</strain>
    </source>
</reference>
<dbReference type="Proteomes" id="UP001157017">
    <property type="component" value="Unassembled WGS sequence"/>
</dbReference>
<keyword evidence="2" id="KW-1185">Reference proteome</keyword>
<organism evidence="1 2">
    <name type="scientific">Angustibacter aerolatus</name>
    <dbReference type="NCBI Taxonomy" id="1162965"/>
    <lineage>
        <taxon>Bacteria</taxon>
        <taxon>Bacillati</taxon>
        <taxon>Actinomycetota</taxon>
        <taxon>Actinomycetes</taxon>
        <taxon>Kineosporiales</taxon>
        <taxon>Kineosporiaceae</taxon>
    </lineage>
</organism>
<name>A0ABQ6JIA8_9ACTN</name>
<proteinExistence type="predicted"/>
<evidence type="ECO:0000313" key="1">
    <source>
        <dbReference type="EMBL" id="GMA86975.1"/>
    </source>
</evidence>
<comment type="caution">
    <text evidence="1">The sequence shown here is derived from an EMBL/GenBank/DDBJ whole genome shotgun (WGS) entry which is preliminary data.</text>
</comment>
<protein>
    <submittedName>
        <fullName evidence="1">Uncharacterized protein</fullName>
    </submittedName>
</protein>
<evidence type="ECO:0000313" key="2">
    <source>
        <dbReference type="Proteomes" id="UP001157017"/>
    </source>
</evidence>